<dbReference type="GeneID" id="87866337"/>
<sequence length="223" mass="24334">MDPDTATSWRAGLVQFDGPLEVFGQPSTDHRGLVLLFFPFTVRITTPTAISPSPSPPGICWPAVPCRPGIFTGRPTIHRHSLPARPFPLESPFHSASNTRPSTLNTRNDYSNRYDAVKVPHARLYQPSLEGKGLLLRQPFALDSHPAGNWSSSEHHAHTGKGLVQFCHGAPGLVVSLISLREHFPALQEKIVPGRKLVGLSGREIYLYNSLDLNCLPGVQGGP</sequence>
<reference evidence="2" key="1">
    <citation type="journal article" date="2023" name="Mol. Phylogenet. Evol.">
        <title>Genome-scale phylogeny and comparative genomics of the fungal order Sordariales.</title>
        <authorList>
            <person name="Hensen N."/>
            <person name="Bonometti L."/>
            <person name="Westerberg I."/>
            <person name="Brannstrom I.O."/>
            <person name="Guillou S."/>
            <person name="Cros-Aarteil S."/>
            <person name="Calhoun S."/>
            <person name="Haridas S."/>
            <person name="Kuo A."/>
            <person name="Mondo S."/>
            <person name="Pangilinan J."/>
            <person name="Riley R."/>
            <person name="LaButti K."/>
            <person name="Andreopoulos B."/>
            <person name="Lipzen A."/>
            <person name="Chen C."/>
            <person name="Yan M."/>
            <person name="Daum C."/>
            <person name="Ng V."/>
            <person name="Clum A."/>
            <person name="Steindorff A."/>
            <person name="Ohm R.A."/>
            <person name="Martin F."/>
            <person name="Silar P."/>
            <person name="Natvig D.O."/>
            <person name="Lalanne C."/>
            <person name="Gautier V."/>
            <person name="Ament-Velasquez S.L."/>
            <person name="Kruys A."/>
            <person name="Hutchinson M.I."/>
            <person name="Powell A.J."/>
            <person name="Barry K."/>
            <person name="Miller A.N."/>
            <person name="Grigoriev I.V."/>
            <person name="Debuchy R."/>
            <person name="Gladieux P."/>
            <person name="Hiltunen Thoren M."/>
            <person name="Johannesson H."/>
        </authorList>
    </citation>
    <scope>NUCLEOTIDE SEQUENCE</scope>
    <source>
        <strain evidence="2">CBS 560.94</strain>
    </source>
</reference>
<reference evidence="2" key="2">
    <citation type="submission" date="2023-06" db="EMBL/GenBank/DDBJ databases">
        <authorList>
            <consortium name="Lawrence Berkeley National Laboratory"/>
            <person name="Haridas S."/>
            <person name="Hensen N."/>
            <person name="Bonometti L."/>
            <person name="Westerberg I."/>
            <person name="Brannstrom I.O."/>
            <person name="Guillou S."/>
            <person name="Cros-Aarteil S."/>
            <person name="Calhoun S."/>
            <person name="Kuo A."/>
            <person name="Mondo S."/>
            <person name="Pangilinan J."/>
            <person name="Riley R."/>
            <person name="Labutti K."/>
            <person name="Andreopoulos B."/>
            <person name="Lipzen A."/>
            <person name="Chen C."/>
            <person name="Yanf M."/>
            <person name="Daum C."/>
            <person name="Ng V."/>
            <person name="Clum A."/>
            <person name="Steindorff A."/>
            <person name="Ohm R."/>
            <person name="Martin F."/>
            <person name="Silar P."/>
            <person name="Natvig D."/>
            <person name="Lalanne C."/>
            <person name="Gautier V."/>
            <person name="Ament-Velasquez S.L."/>
            <person name="Kruys A."/>
            <person name="Hutchinson M.I."/>
            <person name="Powell A.J."/>
            <person name="Barry K."/>
            <person name="Miller A.N."/>
            <person name="Grigoriev I.V."/>
            <person name="Debuchy R."/>
            <person name="Gladieux P."/>
            <person name="Thoren M.H."/>
            <person name="Johannesson H."/>
        </authorList>
    </citation>
    <scope>NUCLEOTIDE SEQUENCE</scope>
    <source>
        <strain evidence="2">CBS 560.94</strain>
    </source>
</reference>
<comment type="caution">
    <text evidence="2">The sequence shown here is derived from an EMBL/GenBank/DDBJ whole genome shotgun (WGS) entry which is preliminary data.</text>
</comment>
<dbReference type="AlphaFoldDB" id="A0AAE0J913"/>
<dbReference type="GO" id="GO:0005975">
    <property type="term" value="P:carbohydrate metabolic process"/>
    <property type="evidence" value="ECO:0007669"/>
    <property type="project" value="InterPro"/>
</dbReference>
<proteinExistence type="predicted"/>
<organism evidence="2 3">
    <name type="scientific">Neurospora tetraspora</name>
    <dbReference type="NCBI Taxonomy" id="94610"/>
    <lineage>
        <taxon>Eukaryota</taxon>
        <taxon>Fungi</taxon>
        <taxon>Dikarya</taxon>
        <taxon>Ascomycota</taxon>
        <taxon>Pezizomycotina</taxon>
        <taxon>Sordariomycetes</taxon>
        <taxon>Sordariomycetidae</taxon>
        <taxon>Sordariales</taxon>
        <taxon>Sordariaceae</taxon>
        <taxon>Neurospora</taxon>
    </lineage>
</organism>
<dbReference type="InterPro" id="IPR012341">
    <property type="entry name" value="6hp_glycosidase-like_sf"/>
</dbReference>
<name>A0AAE0J913_9PEZI</name>
<dbReference type="EMBL" id="JAUEPP010000007">
    <property type="protein sequence ID" value="KAK3338831.1"/>
    <property type="molecule type" value="Genomic_DNA"/>
</dbReference>
<protein>
    <submittedName>
        <fullName evidence="2">Uncharacterized protein</fullName>
    </submittedName>
</protein>
<evidence type="ECO:0000256" key="1">
    <source>
        <dbReference type="SAM" id="MobiDB-lite"/>
    </source>
</evidence>
<gene>
    <name evidence="2" type="ORF">B0H65DRAFT_541713</name>
</gene>
<dbReference type="Proteomes" id="UP001278500">
    <property type="component" value="Unassembled WGS sequence"/>
</dbReference>
<dbReference type="RefSeq" id="XP_062678191.1">
    <property type="nucleotide sequence ID" value="XM_062829183.1"/>
</dbReference>
<evidence type="ECO:0000313" key="3">
    <source>
        <dbReference type="Proteomes" id="UP001278500"/>
    </source>
</evidence>
<accession>A0AAE0J913</accession>
<feature type="region of interest" description="Disordered" evidence="1">
    <location>
        <begin position="90"/>
        <end position="109"/>
    </location>
</feature>
<keyword evidence="3" id="KW-1185">Reference proteome</keyword>
<feature type="compositionally biased region" description="Polar residues" evidence="1">
    <location>
        <begin position="94"/>
        <end position="109"/>
    </location>
</feature>
<dbReference type="Gene3D" id="1.50.10.10">
    <property type="match status" value="1"/>
</dbReference>
<evidence type="ECO:0000313" key="2">
    <source>
        <dbReference type="EMBL" id="KAK3338831.1"/>
    </source>
</evidence>